<keyword evidence="2" id="KW-1133">Transmembrane helix</keyword>
<keyword evidence="2" id="KW-0812">Transmembrane</keyword>
<dbReference type="AlphaFoldDB" id="A0A8D8ZES3"/>
<dbReference type="EMBL" id="HBUF01474576">
    <property type="protein sequence ID" value="CAG6744757.1"/>
    <property type="molecule type" value="Transcribed_RNA"/>
</dbReference>
<name>A0A8D8ZES3_9HEMI</name>
<evidence type="ECO:0000313" key="3">
    <source>
        <dbReference type="EMBL" id="CAG6744757.1"/>
    </source>
</evidence>
<evidence type="ECO:0000256" key="1">
    <source>
        <dbReference type="SAM" id="MobiDB-lite"/>
    </source>
</evidence>
<accession>A0A8D8ZES3</accession>
<reference evidence="3" key="1">
    <citation type="submission" date="2021-05" db="EMBL/GenBank/DDBJ databases">
        <authorList>
            <person name="Alioto T."/>
            <person name="Alioto T."/>
            <person name="Gomez Garrido J."/>
        </authorList>
    </citation>
    <scope>NUCLEOTIDE SEQUENCE</scope>
</reference>
<evidence type="ECO:0000256" key="2">
    <source>
        <dbReference type="SAM" id="Phobius"/>
    </source>
</evidence>
<protein>
    <submittedName>
        <fullName evidence="3">Uncharacterized protein</fullName>
    </submittedName>
</protein>
<proteinExistence type="predicted"/>
<feature type="transmembrane region" description="Helical" evidence="2">
    <location>
        <begin position="83"/>
        <end position="105"/>
    </location>
</feature>
<keyword evidence="2" id="KW-0472">Membrane</keyword>
<feature type="region of interest" description="Disordered" evidence="1">
    <location>
        <begin position="1"/>
        <end position="29"/>
    </location>
</feature>
<organism evidence="3">
    <name type="scientific">Cacopsylla melanoneura</name>
    <dbReference type="NCBI Taxonomy" id="428564"/>
    <lineage>
        <taxon>Eukaryota</taxon>
        <taxon>Metazoa</taxon>
        <taxon>Ecdysozoa</taxon>
        <taxon>Arthropoda</taxon>
        <taxon>Hexapoda</taxon>
        <taxon>Insecta</taxon>
        <taxon>Pterygota</taxon>
        <taxon>Neoptera</taxon>
        <taxon>Paraneoptera</taxon>
        <taxon>Hemiptera</taxon>
        <taxon>Sternorrhyncha</taxon>
        <taxon>Psylloidea</taxon>
        <taxon>Psyllidae</taxon>
        <taxon>Psyllinae</taxon>
        <taxon>Cacopsylla</taxon>
    </lineage>
</organism>
<sequence>MCGTKSYNEHVNDKPQTNSVVNLQKRKQKKTINNTLTTHSDSKFKPLPDKFTPGFFKTSLIFEKLHQIKKLKCCIVQKCQESLQLLLFFLSTPRVFSLSFVFILTSERYIT</sequence>